<dbReference type="AlphaFoldDB" id="A0A6F8T155"/>
<sequence>MIDLELLALHEIDRNGMSVHLKPNTTAMMTPKLVDEIRALQDSLAKKYMNQSFDNYYVIWYLNKNINFSCCGLDFRFVHDCFKYNKEHDLEHYIDRIFNIIFLNYIGLGLPIINCSILTKYLSGLSKEFFLMSKICFIYQRKYKGLSKIEICNEIANLTFKKEHYCKNDYYFYNPIHIGQMKEIIENTVYEIPTKLTIEAAKIEFDAFKELMLLRLYKIASRDIKILDRFARNDIKRMFH</sequence>
<evidence type="ECO:0000313" key="2">
    <source>
        <dbReference type="Proteomes" id="UP000502894"/>
    </source>
</evidence>
<name>A0A6F8T155_9GAMM</name>
<gene>
    <name evidence="1" type="ORF">TUM19329_05300</name>
</gene>
<keyword evidence="2" id="KW-1185">Reference proteome</keyword>
<dbReference type="EMBL" id="AP022839">
    <property type="protein sequence ID" value="BCA94169.1"/>
    <property type="molecule type" value="Genomic_DNA"/>
</dbReference>
<dbReference type="KEGG" id="lant:TUM19329_05300"/>
<protein>
    <submittedName>
        <fullName evidence="1">Uncharacterized protein</fullName>
    </submittedName>
</protein>
<evidence type="ECO:0000313" key="1">
    <source>
        <dbReference type="EMBL" id="BCA94169.1"/>
    </source>
</evidence>
<proteinExistence type="predicted"/>
<dbReference type="RefSeq" id="WP_173236141.1">
    <property type="nucleotide sequence ID" value="NZ_AP022839.1"/>
</dbReference>
<accession>A0A6F8T155</accession>
<organism evidence="1 2">
    <name type="scientific">Legionella antarctica</name>
    <dbReference type="NCBI Taxonomy" id="2708020"/>
    <lineage>
        <taxon>Bacteria</taxon>
        <taxon>Pseudomonadati</taxon>
        <taxon>Pseudomonadota</taxon>
        <taxon>Gammaproteobacteria</taxon>
        <taxon>Legionellales</taxon>
        <taxon>Legionellaceae</taxon>
        <taxon>Legionella</taxon>
    </lineage>
</organism>
<reference evidence="1" key="1">
    <citation type="journal article" date="2020" name="Microbiol. Resour. Announc.">
        <title>Complete Genome Sequence of Novel Psychrotolerant Legionella Strain TUM19329, Isolated from Antarctic Lake Sediment.</title>
        <authorList>
            <person name="Shimada S."/>
            <person name="Nakai R."/>
            <person name="Aoki K."/>
            <person name="Shimoeda N."/>
            <person name="Ohno G."/>
            <person name="Miyazaki Y."/>
            <person name="Kudoh S."/>
            <person name="Imura S."/>
            <person name="Watanabe K."/>
            <person name="Ishii Y."/>
            <person name="Tateda K."/>
        </authorList>
    </citation>
    <scope>NUCLEOTIDE SEQUENCE [LARGE SCALE GENOMIC DNA]</scope>
    <source>
        <strain evidence="1">TUM19329</strain>
    </source>
</reference>
<dbReference type="Proteomes" id="UP000502894">
    <property type="component" value="Chromosome"/>
</dbReference>